<dbReference type="GO" id="GO:0008830">
    <property type="term" value="F:dTDP-4-dehydrorhamnose 3,5-epimerase activity"/>
    <property type="evidence" value="ECO:0007669"/>
    <property type="project" value="InterPro"/>
</dbReference>
<dbReference type="OrthoDB" id="9800680at2"/>
<organism evidence="4 5">
    <name type="scientific">Amycolatopsis rifamycinica</name>
    <dbReference type="NCBI Taxonomy" id="287986"/>
    <lineage>
        <taxon>Bacteria</taxon>
        <taxon>Bacillati</taxon>
        <taxon>Actinomycetota</taxon>
        <taxon>Actinomycetes</taxon>
        <taxon>Pseudonocardiales</taxon>
        <taxon>Pseudonocardiaceae</taxon>
        <taxon>Amycolatopsis</taxon>
    </lineage>
</organism>
<dbReference type="RefSeq" id="WP_043779150.1">
    <property type="nucleotide sequence ID" value="NZ_JMQI01000024.1"/>
</dbReference>
<dbReference type="STRING" id="287986.DV20_11395"/>
<dbReference type="InterPro" id="IPR011051">
    <property type="entry name" value="RmlC_Cupin_sf"/>
</dbReference>
<reference evidence="4 5" key="1">
    <citation type="submission" date="2014-05" db="EMBL/GenBank/DDBJ databases">
        <title>Draft genome sequence of Amycolatopsis rifamycinica DSM 46095.</title>
        <authorList>
            <person name="Lal R."/>
            <person name="Saxena A."/>
            <person name="Kumari R."/>
            <person name="Mukherjee U."/>
            <person name="Singh P."/>
            <person name="Sangwan N."/>
            <person name="Mahato N.K."/>
        </authorList>
    </citation>
    <scope>NUCLEOTIDE SEQUENCE [LARGE SCALE GENOMIC DNA]</scope>
    <source>
        <strain evidence="4 5">DSM 46095</strain>
    </source>
</reference>
<comment type="similarity">
    <text evidence="1">Belongs to the dTDP-4-dehydrorhamnose 3,5-epimerase family.</text>
</comment>
<keyword evidence="5" id="KW-1185">Reference proteome</keyword>
<proteinExistence type="inferred from homology"/>
<dbReference type="InterPro" id="IPR014710">
    <property type="entry name" value="RmlC-like_jellyroll"/>
</dbReference>
<dbReference type="PANTHER" id="PTHR21047">
    <property type="entry name" value="DTDP-6-DEOXY-D-GLUCOSE-3,5 EPIMERASE"/>
    <property type="match status" value="1"/>
</dbReference>
<feature type="active site" description="Proton donor" evidence="2">
    <location>
        <position position="133"/>
    </location>
</feature>
<evidence type="ECO:0000313" key="5">
    <source>
        <dbReference type="Proteomes" id="UP000027345"/>
    </source>
</evidence>
<dbReference type="GO" id="GO:0000271">
    <property type="term" value="P:polysaccharide biosynthetic process"/>
    <property type="evidence" value="ECO:0007669"/>
    <property type="project" value="TreeGrafter"/>
</dbReference>
<dbReference type="Pfam" id="PF00908">
    <property type="entry name" value="dTDP_sugar_isom"/>
    <property type="match status" value="1"/>
</dbReference>
<protein>
    <submittedName>
        <fullName evidence="4">dTDP-4-dehydrorhamnose 3,5-epimerase</fullName>
    </submittedName>
</protein>
<evidence type="ECO:0000313" key="4">
    <source>
        <dbReference type="EMBL" id="KDN21985.1"/>
    </source>
</evidence>
<feature type="site" description="Participates in a stacking interaction with the thymidine ring of dTDP-4-oxo-6-deoxyglucose" evidence="3">
    <location>
        <position position="139"/>
    </location>
</feature>
<dbReference type="PANTHER" id="PTHR21047:SF2">
    <property type="entry name" value="THYMIDINE DIPHOSPHO-4-KETO-RHAMNOSE 3,5-EPIMERASE"/>
    <property type="match status" value="1"/>
</dbReference>
<name>A0A066U4F5_9PSEU</name>
<comment type="caution">
    <text evidence="4">The sequence shown here is derived from an EMBL/GenBank/DDBJ whole genome shotgun (WGS) entry which is preliminary data.</text>
</comment>
<accession>A0A066U4F5</accession>
<dbReference type="SUPFAM" id="SSF51182">
    <property type="entry name" value="RmlC-like cupins"/>
    <property type="match status" value="1"/>
</dbReference>
<gene>
    <name evidence="4" type="ORF">DV20_11395</name>
</gene>
<dbReference type="Proteomes" id="UP000027345">
    <property type="component" value="Unassembled WGS sequence"/>
</dbReference>
<dbReference type="GO" id="GO:0005829">
    <property type="term" value="C:cytosol"/>
    <property type="evidence" value="ECO:0007669"/>
    <property type="project" value="TreeGrafter"/>
</dbReference>
<evidence type="ECO:0000256" key="2">
    <source>
        <dbReference type="PIRSR" id="PIRSR600888-1"/>
    </source>
</evidence>
<evidence type="ECO:0000256" key="3">
    <source>
        <dbReference type="PIRSR" id="PIRSR600888-3"/>
    </source>
</evidence>
<dbReference type="AlphaFoldDB" id="A0A066U4F5"/>
<dbReference type="InterPro" id="IPR000888">
    <property type="entry name" value="RmlC-like"/>
</dbReference>
<dbReference type="CDD" id="cd00438">
    <property type="entry name" value="cupin_RmlC"/>
    <property type="match status" value="1"/>
</dbReference>
<dbReference type="Gene3D" id="2.60.120.10">
    <property type="entry name" value="Jelly Rolls"/>
    <property type="match status" value="1"/>
</dbReference>
<evidence type="ECO:0000256" key="1">
    <source>
        <dbReference type="ARBA" id="ARBA00010154"/>
    </source>
</evidence>
<dbReference type="EMBL" id="JMQI01000024">
    <property type="protein sequence ID" value="KDN21985.1"/>
    <property type="molecule type" value="Genomic_DNA"/>
</dbReference>
<feature type="active site" description="Proton acceptor" evidence="2">
    <location>
        <position position="63"/>
    </location>
</feature>
<sequence>MWSRELAVEGAIEFTARRFPDDRGFFVSPYQQPAFVEAAGKPLATVAQASYSCSRRGVLRGVHFTRTPPGCAKYVYCPQGAVLDFVVDLRVGSPTFRRWDSVVLDPVDCRSVYLPVGVGHAFFALEDGSVMTYLLSESYVPEQELGLAVLDADLGLPIPAGPLVLSERDRTAPTLAEATKAGILPDYPTCLALEKQPAGVLDS</sequence>
<dbReference type="eggNOG" id="COG1898">
    <property type="taxonomic scope" value="Bacteria"/>
</dbReference>